<dbReference type="Gene3D" id="3.60.21.10">
    <property type="match status" value="1"/>
</dbReference>
<dbReference type="SUPFAM" id="SSF56300">
    <property type="entry name" value="Metallo-dependent phosphatases"/>
    <property type="match status" value="1"/>
</dbReference>
<name>A0ABR7YJX1_9SPHI</name>
<dbReference type="EMBL" id="JACOIK010000001">
    <property type="protein sequence ID" value="MBD1431569.1"/>
    <property type="molecule type" value="Genomic_DNA"/>
</dbReference>
<accession>A0ABR7YJX1</accession>
<dbReference type="InterPro" id="IPR029052">
    <property type="entry name" value="Metallo-depent_PP-like"/>
</dbReference>
<proteinExistence type="predicted"/>
<comment type="caution">
    <text evidence="1">The sequence shown here is derived from an EMBL/GenBank/DDBJ whole genome shotgun (WGS) entry which is preliminary data.</text>
</comment>
<reference evidence="1 2" key="1">
    <citation type="submission" date="2020-08" db="EMBL/GenBank/DDBJ databases">
        <title>Sphingobacterium sp. DN00404 isolated from aquaculture water.</title>
        <authorList>
            <person name="Zhang M."/>
        </authorList>
    </citation>
    <scope>NUCLEOTIDE SEQUENCE [LARGE SCALE GENOMIC DNA]</scope>
    <source>
        <strain evidence="1 2">DN00404</strain>
    </source>
</reference>
<protein>
    <submittedName>
        <fullName evidence="1">Metallophosphoesterase</fullName>
    </submittedName>
</protein>
<evidence type="ECO:0000313" key="2">
    <source>
        <dbReference type="Proteomes" id="UP000602759"/>
    </source>
</evidence>
<keyword evidence="2" id="KW-1185">Reference proteome</keyword>
<organism evidence="1 2">
    <name type="scientific">Sphingobacterium micropteri</name>
    <dbReference type="NCBI Taxonomy" id="2763501"/>
    <lineage>
        <taxon>Bacteria</taxon>
        <taxon>Pseudomonadati</taxon>
        <taxon>Bacteroidota</taxon>
        <taxon>Sphingobacteriia</taxon>
        <taxon>Sphingobacteriales</taxon>
        <taxon>Sphingobacteriaceae</taxon>
        <taxon>Sphingobacterium</taxon>
    </lineage>
</organism>
<sequence>MDVLVLAGDIDIGTKGITWLNSLGLQIPVIYILGNHEYYKGSYPRTLHKIKEYAKNSNIHVLESLLLTLLVICKNI</sequence>
<evidence type="ECO:0000313" key="1">
    <source>
        <dbReference type="EMBL" id="MBD1431569.1"/>
    </source>
</evidence>
<gene>
    <name evidence="1" type="ORF">H8B06_01925</name>
</gene>
<dbReference type="Proteomes" id="UP000602759">
    <property type="component" value="Unassembled WGS sequence"/>
</dbReference>